<reference evidence="1 2" key="1">
    <citation type="journal article" date="2021" name="Nat. Commun.">
        <title>Genetic determinants of endophytism in the Arabidopsis root mycobiome.</title>
        <authorList>
            <person name="Mesny F."/>
            <person name="Miyauchi S."/>
            <person name="Thiergart T."/>
            <person name="Pickel B."/>
            <person name="Atanasova L."/>
            <person name="Karlsson M."/>
            <person name="Huettel B."/>
            <person name="Barry K.W."/>
            <person name="Haridas S."/>
            <person name="Chen C."/>
            <person name="Bauer D."/>
            <person name="Andreopoulos W."/>
            <person name="Pangilinan J."/>
            <person name="LaButti K."/>
            <person name="Riley R."/>
            <person name="Lipzen A."/>
            <person name="Clum A."/>
            <person name="Drula E."/>
            <person name="Henrissat B."/>
            <person name="Kohler A."/>
            <person name="Grigoriev I.V."/>
            <person name="Martin F.M."/>
            <person name="Hacquard S."/>
        </authorList>
    </citation>
    <scope>NUCLEOTIDE SEQUENCE [LARGE SCALE GENOMIC DNA]</scope>
    <source>
        <strain evidence="1 2">MPI-CAGE-CH-0241</strain>
    </source>
</reference>
<accession>A0A9P8W263</accession>
<organism evidence="1 2">
    <name type="scientific">Thelonectria olida</name>
    <dbReference type="NCBI Taxonomy" id="1576542"/>
    <lineage>
        <taxon>Eukaryota</taxon>
        <taxon>Fungi</taxon>
        <taxon>Dikarya</taxon>
        <taxon>Ascomycota</taxon>
        <taxon>Pezizomycotina</taxon>
        <taxon>Sordariomycetes</taxon>
        <taxon>Hypocreomycetidae</taxon>
        <taxon>Hypocreales</taxon>
        <taxon>Nectriaceae</taxon>
        <taxon>Thelonectria</taxon>
    </lineage>
</organism>
<dbReference type="OrthoDB" id="5089581at2759"/>
<evidence type="ECO:0000313" key="2">
    <source>
        <dbReference type="Proteomes" id="UP000777438"/>
    </source>
</evidence>
<dbReference type="Proteomes" id="UP000777438">
    <property type="component" value="Unassembled WGS sequence"/>
</dbReference>
<sequence>MAPESIMREIAGVRDLIQTIARKKPDDEEAQFQARAAAAFCESETFPLDEDTVAEQRPHFGHDSRSQIQMELPPEVYRVIFDHIEDFDSESRHKTLIAVASTCKTMQALAEPHIYAYPRALDTVDRLNRFAFVLAIKPHLAKLVRSLHLDWTSSPYTSSWLFTNIAAACSNLKELSVERKQNASELDRIGHEDVFVLAALLDACPHVTSFSYSSFVEWRPEERRYGNLTRTKLLRGCRENERFRTFARFASQLVELTLRGQVQWLLEVLIPHVASSLRSLNLGTVGHDIDFNLNPGLLSNVSRQSPYLDRLEVQCAMPNATDLEEACRAWGASLRTLRVFSIENADDWIPRVIPSLVVLKALSLGLGCHVSIRNLGIIAASLPTQRFTSLSFGDVQDPGAARDLVATQTELDNCLVRITQSHSITLRDLEINSGEVKLGRVL</sequence>
<protein>
    <recommendedName>
        <fullName evidence="3">F-box domain-containing protein</fullName>
    </recommendedName>
</protein>
<dbReference type="AlphaFoldDB" id="A0A9P8W263"/>
<comment type="caution">
    <text evidence="1">The sequence shown here is derived from an EMBL/GenBank/DDBJ whole genome shotgun (WGS) entry which is preliminary data.</text>
</comment>
<dbReference type="InterPro" id="IPR032675">
    <property type="entry name" value="LRR_dom_sf"/>
</dbReference>
<dbReference type="EMBL" id="JAGPYM010000018">
    <property type="protein sequence ID" value="KAH6885222.1"/>
    <property type="molecule type" value="Genomic_DNA"/>
</dbReference>
<dbReference type="Gene3D" id="3.80.10.10">
    <property type="entry name" value="Ribonuclease Inhibitor"/>
    <property type="match status" value="1"/>
</dbReference>
<evidence type="ECO:0000313" key="1">
    <source>
        <dbReference type="EMBL" id="KAH6885222.1"/>
    </source>
</evidence>
<proteinExistence type="predicted"/>
<name>A0A9P8W263_9HYPO</name>
<keyword evidence="2" id="KW-1185">Reference proteome</keyword>
<evidence type="ECO:0008006" key="3">
    <source>
        <dbReference type="Google" id="ProtNLM"/>
    </source>
</evidence>
<gene>
    <name evidence="1" type="ORF">B0T10DRAFT_492207</name>
</gene>